<reference evidence="9 10" key="1">
    <citation type="journal article" date="2019" name="Environ. Microbiol.">
        <title>Genomics insights into ecotype formation of ammonia-oxidizing archaea in the deep ocean.</title>
        <authorList>
            <person name="Wang Y."/>
            <person name="Huang J.M."/>
            <person name="Cui G.J."/>
            <person name="Nunoura T."/>
            <person name="Takaki Y."/>
            <person name="Li W.L."/>
            <person name="Li J."/>
            <person name="Gao Z.M."/>
            <person name="Takai K."/>
            <person name="Zhang A.Q."/>
            <person name="Stepanauskas R."/>
        </authorList>
    </citation>
    <scope>NUCLEOTIDE SEQUENCE [LARGE SCALE GENOMIC DNA]</scope>
    <source>
        <strain evidence="6 11">C4</strain>
        <strain evidence="4 13">L14</strain>
        <strain evidence="7 12">L15a</strain>
        <strain evidence="5 10">T1L11</strain>
        <strain evidence="8 9">T1L9</strain>
    </source>
</reference>
<gene>
    <name evidence="8" type="ORF">HX840_03805</name>
    <name evidence="5" type="ORF">HX848_05805</name>
    <name evidence="6" type="ORF">HX850_01635</name>
    <name evidence="7" type="ORF">HX858_05005</name>
    <name evidence="4" type="ORF">HX860_03840</name>
</gene>
<dbReference type="EMBL" id="JACATK010000004">
    <property type="protein sequence ID" value="NWJ29609.1"/>
    <property type="molecule type" value="Genomic_DNA"/>
</dbReference>
<proteinExistence type="inferred from homology"/>
<dbReference type="InterPro" id="IPR038495">
    <property type="entry name" value="ATPase_E_C"/>
</dbReference>
<dbReference type="Proteomes" id="UP000575480">
    <property type="component" value="Unassembled WGS sequence"/>
</dbReference>
<evidence type="ECO:0000256" key="2">
    <source>
        <dbReference type="ARBA" id="ARBA00022448"/>
    </source>
</evidence>
<evidence type="ECO:0000313" key="12">
    <source>
        <dbReference type="Proteomes" id="UP000575480"/>
    </source>
</evidence>
<keyword evidence="3" id="KW-0406">Ion transport</keyword>
<dbReference type="EMBL" id="JACATD010000004">
    <property type="protein sequence ID" value="NWK01013.1"/>
    <property type="molecule type" value="Genomic_DNA"/>
</dbReference>
<accession>A0A7K4M804</accession>
<evidence type="ECO:0000313" key="8">
    <source>
        <dbReference type="EMBL" id="NWK01013.1"/>
    </source>
</evidence>
<evidence type="ECO:0000313" key="6">
    <source>
        <dbReference type="EMBL" id="NWJ29609.1"/>
    </source>
</evidence>
<dbReference type="EMBL" id="JACATH010000003">
    <property type="protein sequence ID" value="NWJ57097.1"/>
    <property type="molecule type" value="Genomic_DNA"/>
</dbReference>
<name>A0A7K4M804_9ARCH</name>
<evidence type="ECO:0000256" key="3">
    <source>
        <dbReference type="ARBA" id="ARBA00023065"/>
    </source>
</evidence>
<comment type="similarity">
    <text evidence="1">Belongs to the V-ATPase E subunit family.</text>
</comment>
<evidence type="ECO:0000313" key="10">
    <source>
        <dbReference type="Proteomes" id="UP000563820"/>
    </source>
</evidence>
<evidence type="ECO:0000313" key="11">
    <source>
        <dbReference type="Proteomes" id="UP000568446"/>
    </source>
</evidence>
<dbReference type="Proteomes" id="UP000563820">
    <property type="component" value="Unassembled WGS sequence"/>
</dbReference>
<dbReference type="Proteomes" id="UP000547822">
    <property type="component" value="Unassembled WGS sequence"/>
</dbReference>
<protein>
    <recommendedName>
        <fullName evidence="14">V-type ATP synthase subunit E</fullName>
    </recommendedName>
</protein>
<dbReference type="EMBL" id="JACATE010000009">
    <property type="protein sequence ID" value="NWJ28880.1"/>
    <property type="molecule type" value="Genomic_DNA"/>
</dbReference>
<evidence type="ECO:0000313" key="5">
    <source>
        <dbReference type="EMBL" id="NWJ28880.1"/>
    </source>
</evidence>
<organism evidence="4 13">
    <name type="scientific">Marine Group I thaumarchaeote</name>
    <dbReference type="NCBI Taxonomy" id="2511932"/>
    <lineage>
        <taxon>Archaea</taxon>
        <taxon>Nitrososphaerota</taxon>
        <taxon>Marine Group I</taxon>
    </lineage>
</organism>
<dbReference type="GO" id="GO:0033178">
    <property type="term" value="C:proton-transporting two-sector ATPase complex, catalytic domain"/>
    <property type="evidence" value="ECO:0007669"/>
    <property type="project" value="InterPro"/>
</dbReference>
<dbReference type="Gene3D" id="3.30.2320.30">
    <property type="entry name" value="ATP synthase, E subunit, C-terminal"/>
    <property type="match status" value="1"/>
</dbReference>
<dbReference type="AlphaFoldDB" id="A0A7K4M804"/>
<dbReference type="InterPro" id="IPR002842">
    <property type="entry name" value="ATPase_V1_Esu"/>
</dbReference>
<reference evidence="4" key="2">
    <citation type="submission" date="2020-06" db="EMBL/GenBank/DDBJ databases">
        <authorList>
            <person name="Wang Y."/>
        </authorList>
    </citation>
    <scope>NUCLEOTIDE SEQUENCE</scope>
    <source>
        <strain evidence="6">C4</strain>
        <strain evidence="4">L14</strain>
        <strain evidence="7">L15a</strain>
        <strain evidence="5">T1L11</strain>
        <strain evidence="8">T1L9</strain>
    </source>
</reference>
<dbReference type="Proteomes" id="UP000587702">
    <property type="component" value="Unassembled WGS sequence"/>
</dbReference>
<comment type="caution">
    <text evidence="4">The sequence shown here is derived from an EMBL/GenBank/DDBJ whole genome shotgun (WGS) entry which is preliminary data.</text>
</comment>
<dbReference type="Pfam" id="PF01991">
    <property type="entry name" value="vATP-synt_E"/>
    <property type="match status" value="1"/>
</dbReference>
<dbReference type="EMBL" id="JACATI010000003">
    <property type="protein sequence ID" value="NWJ20186.1"/>
    <property type="molecule type" value="Genomic_DNA"/>
</dbReference>
<dbReference type="Proteomes" id="UP000568446">
    <property type="component" value="Unassembled WGS sequence"/>
</dbReference>
<evidence type="ECO:0000313" key="9">
    <source>
        <dbReference type="Proteomes" id="UP000547822"/>
    </source>
</evidence>
<keyword evidence="2" id="KW-0813">Transport</keyword>
<evidence type="ECO:0000313" key="7">
    <source>
        <dbReference type="EMBL" id="NWJ57097.1"/>
    </source>
</evidence>
<evidence type="ECO:0008006" key="14">
    <source>
        <dbReference type="Google" id="ProtNLM"/>
    </source>
</evidence>
<evidence type="ECO:0000313" key="4">
    <source>
        <dbReference type="EMBL" id="NWJ20186.1"/>
    </source>
</evidence>
<evidence type="ECO:0000256" key="1">
    <source>
        <dbReference type="ARBA" id="ARBA00005901"/>
    </source>
</evidence>
<evidence type="ECO:0000313" key="13">
    <source>
        <dbReference type="Proteomes" id="UP000587702"/>
    </source>
</evidence>
<sequence>MSIDIFLDEIENRKKKEISDLDKELDDKKSAAGIKKNTAIKELQEHYSKEAKIKSEKEASRIVEAGKLEAKKILFDAINKNLDSTFDKIKQELGNYVKTSEYKKKLQKMAETAKNILGDNLVIHCRDEDKAVFSGQDITIGSSIQILGGLIAENNDGTKELDLTFEELLRTHEDEIKTTILEKIL</sequence>
<dbReference type="SUPFAM" id="SSF160527">
    <property type="entry name" value="V-type ATPase subunit E-like"/>
    <property type="match status" value="1"/>
</dbReference>
<dbReference type="GO" id="GO:0046961">
    <property type="term" value="F:proton-transporting ATPase activity, rotational mechanism"/>
    <property type="evidence" value="ECO:0007669"/>
    <property type="project" value="InterPro"/>
</dbReference>